<name>A0A6J1FKN2_CUCMO</name>
<dbReference type="GeneID" id="111445085"/>
<protein>
    <submittedName>
        <fullName evidence="2">Uncharacterized protein LOC111445085</fullName>
    </submittedName>
</protein>
<evidence type="ECO:0000313" key="2">
    <source>
        <dbReference type="RefSeq" id="XP_022939073.1"/>
    </source>
</evidence>
<proteinExistence type="predicted"/>
<dbReference type="Proteomes" id="UP000504609">
    <property type="component" value="Unplaced"/>
</dbReference>
<dbReference type="RefSeq" id="XP_022939073.1">
    <property type="nucleotide sequence ID" value="XM_023083305.1"/>
</dbReference>
<dbReference type="KEGG" id="cmos:111445085"/>
<accession>A0A6J1FKN2</accession>
<gene>
    <name evidence="2" type="primary">LOC111445085</name>
</gene>
<keyword evidence="1" id="KW-1185">Reference proteome</keyword>
<organism evidence="1 2">
    <name type="scientific">Cucurbita moschata</name>
    <name type="common">Winter crookneck squash</name>
    <name type="synonym">Cucurbita pepo var. moschata</name>
    <dbReference type="NCBI Taxonomy" id="3662"/>
    <lineage>
        <taxon>Eukaryota</taxon>
        <taxon>Viridiplantae</taxon>
        <taxon>Streptophyta</taxon>
        <taxon>Embryophyta</taxon>
        <taxon>Tracheophyta</taxon>
        <taxon>Spermatophyta</taxon>
        <taxon>Magnoliopsida</taxon>
        <taxon>eudicotyledons</taxon>
        <taxon>Gunneridae</taxon>
        <taxon>Pentapetalae</taxon>
        <taxon>rosids</taxon>
        <taxon>fabids</taxon>
        <taxon>Cucurbitales</taxon>
        <taxon>Cucurbitaceae</taxon>
        <taxon>Cucurbiteae</taxon>
        <taxon>Cucurbita</taxon>
    </lineage>
</organism>
<evidence type="ECO:0000313" key="1">
    <source>
        <dbReference type="Proteomes" id="UP000504609"/>
    </source>
</evidence>
<dbReference type="AlphaFoldDB" id="A0A6J1FKN2"/>
<sequence length="80" mass="8856">MQSGKLRSWMAAFQKRLLCRQNRIASRNSCDSFTGVITNGVCTSIMQTSCRPGMQVHCMVHKASRNNSSFPIAAYQVSGI</sequence>
<reference evidence="2" key="1">
    <citation type="submission" date="2025-08" db="UniProtKB">
        <authorList>
            <consortium name="RefSeq"/>
        </authorList>
    </citation>
    <scope>IDENTIFICATION</scope>
    <source>
        <tissue evidence="2">Young leaves</tissue>
    </source>
</reference>